<accession>A0A1I7SW13</accession>
<dbReference type="SUPFAM" id="SSF50044">
    <property type="entry name" value="SH3-domain"/>
    <property type="match status" value="1"/>
</dbReference>
<evidence type="ECO:0000256" key="5">
    <source>
        <dbReference type="ARBA" id="ARBA00022927"/>
    </source>
</evidence>
<dbReference type="Proteomes" id="UP000095284">
    <property type="component" value="Unplaced"/>
</dbReference>
<keyword evidence="5" id="KW-0653">Protein transport</keyword>
<evidence type="ECO:0000256" key="6">
    <source>
        <dbReference type="ARBA" id="ARBA00022989"/>
    </source>
</evidence>
<evidence type="ECO:0000313" key="16">
    <source>
        <dbReference type="WBParaSite" id="BXY_1724300.1"/>
    </source>
</evidence>
<dbReference type="GO" id="GO:0016560">
    <property type="term" value="P:protein import into peroxisome matrix, docking"/>
    <property type="evidence" value="ECO:0007669"/>
    <property type="project" value="InterPro"/>
</dbReference>
<dbReference type="Pfam" id="PF04088">
    <property type="entry name" value="Peroxin-13_N"/>
    <property type="match status" value="1"/>
</dbReference>
<evidence type="ECO:0000256" key="8">
    <source>
        <dbReference type="ARBA" id="ARBA00023136"/>
    </source>
</evidence>
<keyword evidence="9" id="KW-0576">Peroxisome</keyword>
<evidence type="ECO:0000256" key="13">
    <source>
        <dbReference type="PROSITE-ProRule" id="PRU00192"/>
    </source>
</evidence>
<dbReference type="GO" id="GO:1990429">
    <property type="term" value="C:peroxisomal importomer complex"/>
    <property type="evidence" value="ECO:0007669"/>
    <property type="project" value="TreeGrafter"/>
</dbReference>
<name>A0A1I7SW13_BURXY</name>
<dbReference type="Pfam" id="PF14604">
    <property type="entry name" value="SH3_9"/>
    <property type="match status" value="1"/>
</dbReference>
<keyword evidence="6" id="KW-1133">Transmembrane helix</keyword>
<keyword evidence="4" id="KW-0812">Transmembrane</keyword>
<comment type="similarity">
    <text evidence="1">Belongs to the peroxin-13 family.</text>
</comment>
<dbReference type="AlphaFoldDB" id="A0A1I7SW13"/>
<dbReference type="CDD" id="cd11864">
    <property type="entry name" value="SH3_PEX13_eumet"/>
    <property type="match status" value="1"/>
</dbReference>
<dbReference type="PRINTS" id="PR00452">
    <property type="entry name" value="SH3DOMAIN"/>
</dbReference>
<dbReference type="WBParaSite" id="BXY_1724300.1">
    <property type="protein sequence ID" value="BXY_1724300.1"/>
    <property type="gene ID" value="BXY_1724300"/>
</dbReference>
<evidence type="ECO:0000256" key="2">
    <source>
        <dbReference type="ARBA" id="ARBA00022443"/>
    </source>
</evidence>
<dbReference type="GO" id="GO:0005778">
    <property type="term" value="C:peroxisomal membrane"/>
    <property type="evidence" value="ECO:0007669"/>
    <property type="project" value="UniProtKB-SubCell"/>
</dbReference>
<keyword evidence="7" id="KW-0811">Translocation</keyword>
<evidence type="ECO:0000259" key="14">
    <source>
        <dbReference type="PROSITE" id="PS50002"/>
    </source>
</evidence>
<organism evidence="15 16">
    <name type="scientific">Bursaphelenchus xylophilus</name>
    <name type="common">Pinewood nematode worm</name>
    <name type="synonym">Aphelenchoides xylophilus</name>
    <dbReference type="NCBI Taxonomy" id="6326"/>
    <lineage>
        <taxon>Eukaryota</taxon>
        <taxon>Metazoa</taxon>
        <taxon>Ecdysozoa</taxon>
        <taxon>Nematoda</taxon>
        <taxon>Chromadorea</taxon>
        <taxon>Rhabditida</taxon>
        <taxon>Tylenchina</taxon>
        <taxon>Tylenchomorpha</taxon>
        <taxon>Aphelenchoidea</taxon>
        <taxon>Aphelenchoididae</taxon>
        <taxon>Bursaphelenchus</taxon>
    </lineage>
</organism>
<dbReference type="SMART" id="SM00326">
    <property type="entry name" value="SH3"/>
    <property type="match status" value="1"/>
</dbReference>
<evidence type="ECO:0000313" key="15">
    <source>
        <dbReference type="Proteomes" id="UP000095284"/>
    </source>
</evidence>
<evidence type="ECO:0000256" key="3">
    <source>
        <dbReference type="ARBA" id="ARBA00022448"/>
    </source>
</evidence>
<evidence type="ECO:0000256" key="12">
    <source>
        <dbReference type="ARBA" id="ARBA00046271"/>
    </source>
</evidence>
<evidence type="ECO:0000256" key="7">
    <source>
        <dbReference type="ARBA" id="ARBA00023010"/>
    </source>
</evidence>
<dbReference type="eggNOG" id="KOG3875">
    <property type="taxonomic scope" value="Eukaryota"/>
</dbReference>
<reference evidence="16" key="1">
    <citation type="submission" date="2016-11" db="UniProtKB">
        <authorList>
            <consortium name="WormBaseParasite"/>
        </authorList>
    </citation>
    <scope>IDENTIFICATION</scope>
</reference>
<evidence type="ECO:0000256" key="1">
    <source>
        <dbReference type="ARBA" id="ARBA00006033"/>
    </source>
</evidence>
<dbReference type="InterPro" id="IPR001452">
    <property type="entry name" value="SH3_domain"/>
</dbReference>
<dbReference type="InterPro" id="IPR035463">
    <property type="entry name" value="Pex13"/>
</dbReference>
<comment type="subcellular location">
    <subcellularLocation>
        <location evidence="12">Peroxisome membrane</location>
    </subcellularLocation>
</comment>
<dbReference type="Gene3D" id="2.30.30.40">
    <property type="entry name" value="SH3 Domains"/>
    <property type="match status" value="1"/>
</dbReference>
<dbReference type="InterPro" id="IPR036028">
    <property type="entry name" value="SH3-like_dom_sf"/>
</dbReference>
<protein>
    <recommendedName>
        <fullName evidence="11">Peroxisomal membrane protein PEX13</fullName>
    </recommendedName>
    <alternativeName>
        <fullName evidence="10">Peroxin-13</fullName>
    </alternativeName>
</protein>
<evidence type="ECO:0000256" key="11">
    <source>
        <dbReference type="ARBA" id="ARBA00034535"/>
    </source>
</evidence>
<dbReference type="PROSITE" id="PS50002">
    <property type="entry name" value="SH3"/>
    <property type="match status" value="1"/>
</dbReference>
<evidence type="ECO:0000256" key="9">
    <source>
        <dbReference type="ARBA" id="ARBA00023140"/>
    </source>
</evidence>
<keyword evidence="2 13" id="KW-0728">SH3 domain</keyword>
<dbReference type="PANTHER" id="PTHR19332:SF1">
    <property type="entry name" value="PEROXISOMAL MEMBRANE PROTEIN PEX13"/>
    <property type="match status" value="1"/>
</dbReference>
<keyword evidence="8" id="KW-0472">Membrane</keyword>
<sequence length="344" mass="37744">MSNPPGNPPPLPARPPPSMIPSTAFGSPYNMGMDSYGYNGGYMGNSFGSPYGMGGYGGYNNMYGGGMYNSYGGMYQPSAESNFIRVAEESSRNAFQSIESVVGAVTSVANMLNSTHNAVFSSFRAVIGVVEQFGVMKRQIAAVISFTLLRWLRIFWRKLLVFLKLKPANYASVDSAWTDIQAGPPQSIGISWPAILFWLVALGGPYLIYKCVSQMVKTIEEKQKWATGAAEHYTAEALFDFAPQTQQELGFQKGDRLRVAPKSEQPRISGWIMAATEDGQRIGLVPINYVKVTKKTSETPPRSSSPQVPTMANTSGFPSIAPERHPDLTFNQTYESLFNGQRNF</sequence>
<dbReference type="PANTHER" id="PTHR19332">
    <property type="entry name" value="PEROXISOMAL MEMBRANE PROTEIN PEX13"/>
    <property type="match status" value="1"/>
</dbReference>
<keyword evidence="3" id="KW-0813">Transport</keyword>
<feature type="domain" description="SH3" evidence="14">
    <location>
        <begin position="230"/>
        <end position="295"/>
    </location>
</feature>
<dbReference type="InterPro" id="IPR007223">
    <property type="entry name" value="Peroxin-13_N"/>
</dbReference>
<proteinExistence type="inferred from homology"/>
<evidence type="ECO:0000256" key="10">
    <source>
        <dbReference type="ARBA" id="ARBA00029693"/>
    </source>
</evidence>
<evidence type="ECO:0000256" key="4">
    <source>
        <dbReference type="ARBA" id="ARBA00022692"/>
    </source>
</evidence>